<dbReference type="PANTHER" id="PTHR30352">
    <property type="entry name" value="PYRUVATE FORMATE-LYASE-ACTIVATING ENZYME"/>
    <property type="match status" value="1"/>
</dbReference>
<dbReference type="GO" id="GO:0051539">
    <property type="term" value="F:4 iron, 4 sulfur cluster binding"/>
    <property type="evidence" value="ECO:0007669"/>
    <property type="project" value="UniProtKB-KW"/>
</dbReference>
<name>A0A1S6IWF4_9FIRM</name>
<dbReference type="RefSeq" id="WP_077714163.1">
    <property type="nucleotide sequence ID" value="NZ_CP019698.1"/>
</dbReference>
<keyword evidence="13" id="KW-1185">Reference proteome</keyword>
<dbReference type="GO" id="GO:0046872">
    <property type="term" value="F:metal ion binding"/>
    <property type="evidence" value="ECO:0007669"/>
    <property type="project" value="UniProtKB-KW"/>
</dbReference>
<dbReference type="Pfam" id="PF04055">
    <property type="entry name" value="Radical_SAM"/>
    <property type="match status" value="1"/>
</dbReference>
<dbReference type="OrthoDB" id="9782387at2"/>
<dbReference type="InterPro" id="IPR017900">
    <property type="entry name" value="4Fe4S_Fe_S_CS"/>
</dbReference>
<dbReference type="SUPFAM" id="SSF102114">
    <property type="entry name" value="Radical SAM enzymes"/>
    <property type="match status" value="1"/>
</dbReference>
<dbReference type="EMBL" id="CP019698">
    <property type="protein sequence ID" value="AQS59086.1"/>
    <property type="molecule type" value="Genomic_DNA"/>
</dbReference>
<dbReference type="SFLD" id="SFLDS00029">
    <property type="entry name" value="Radical_SAM"/>
    <property type="match status" value="1"/>
</dbReference>
<evidence type="ECO:0000256" key="9">
    <source>
        <dbReference type="ARBA" id="ARBA00047365"/>
    </source>
</evidence>
<evidence type="ECO:0000256" key="1">
    <source>
        <dbReference type="ARBA" id="ARBA00001966"/>
    </source>
</evidence>
<evidence type="ECO:0000256" key="6">
    <source>
        <dbReference type="ARBA" id="ARBA00023002"/>
    </source>
</evidence>
<dbReference type="PANTHER" id="PTHR30352:SF4">
    <property type="entry name" value="PYRUVATE FORMATE-LYASE 2-ACTIVATING ENZYME"/>
    <property type="match status" value="1"/>
</dbReference>
<comment type="catalytic activity">
    <reaction evidence="9">
        <text>glycyl-[protein] + reduced [flavodoxin] + S-adenosyl-L-methionine = glycin-2-yl radical-[protein] + semiquinone [flavodoxin] + 5'-deoxyadenosine + L-methionine + H(+)</text>
        <dbReference type="Rhea" id="RHEA:61976"/>
        <dbReference type="Rhea" id="RHEA-COMP:10622"/>
        <dbReference type="Rhea" id="RHEA-COMP:14480"/>
        <dbReference type="Rhea" id="RHEA-COMP:15993"/>
        <dbReference type="Rhea" id="RHEA-COMP:15994"/>
        <dbReference type="ChEBI" id="CHEBI:15378"/>
        <dbReference type="ChEBI" id="CHEBI:17319"/>
        <dbReference type="ChEBI" id="CHEBI:29947"/>
        <dbReference type="ChEBI" id="CHEBI:32722"/>
        <dbReference type="ChEBI" id="CHEBI:57618"/>
        <dbReference type="ChEBI" id="CHEBI:57844"/>
        <dbReference type="ChEBI" id="CHEBI:59789"/>
        <dbReference type="ChEBI" id="CHEBI:140311"/>
    </reaction>
</comment>
<feature type="domain" description="4Fe-4S ferredoxin-type" evidence="10">
    <location>
        <begin position="46"/>
        <end position="75"/>
    </location>
</feature>
<evidence type="ECO:0000313" key="12">
    <source>
        <dbReference type="EMBL" id="AQS59086.1"/>
    </source>
</evidence>
<keyword evidence="6" id="KW-0560">Oxidoreductase</keyword>
<keyword evidence="5" id="KW-0479">Metal-binding</keyword>
<dbReference type="SUPFAM" id="SSF54862">
    <property type="entry name" value="4Fe-4S ferredoxins"/>
    <property type="match status" value="1"/>
</dbReference>
<keyword evidence="8" id="KW-0411">Iron-sulfur</keyword>
<evidence type="ECO:0000256" key="3">
    <source>
        <dbReference type="ARBA" id="ARBA00022485"/>
    </source>
</evidence>
<evidence type="ECO:0000259" key="10">
    <source>
        <dbReference type="PROSITE" id="PS51379"/>
    </source>
</evidence>
<dbReference type="InterPro" id="IPR050014">
    <property type="entry name" value="T4HPD_activ_SAM"/>
</dbReference>
<dbReference type="InterPro" id="IPR017896">
    <property type="entry name" value="4Fe4S_Fe-S-bd"/>
</dbReference>
<evidence type="ECO:0000313" key="13">
    <source>
        <dbReference type="Proteomes" id="UP000189464"/>
    </source>
</evidence>
<dbReference type="AlphaFoldDB" id="A0A1S6IWF4"/>
<evidence type="ECO:0000256" key="5">
    <source>
        <dbReference type="ARBA" id="ARBA00022723"/>
    </source>
</evidence>
<dbReference type="PIRSF" id="PIRSF000371">
    <property type="entry name" value="PFL_act_enz"/>
    <property type="match status" value="1"/>
</dbReference>
<dbReference type="Proteomes" id="UP000189464">
    <property type="component" value="Chromosome"/>
</dbReference>
<dbReference type="Gene3D" id="3.30.70.20">
    <property type="match status" value="1"/>
</dbReference>
<dbReference type="InterPro" id="IPR040074">
    <property type="entry name" value="BssD/PflA/YjjW"/>
</dbReference>
<reference evidence="12 13" key="1">
    <citation type="journal article" date="2016" name="Int. J. Syst. Evol. Microbiol.">
        <title>Desulfotomaculum ferrireducens sp. nov., a moderately thermophilic sulfate-reducing and dissimilatory Fe(III)-reducing bacterium isolated from compost.</title>
        <authorList>
            <person name="Yang G."/>
            <person name="Guo J."/>
            <person name="Zhuang L."/>
            <person name="Yuan Y."/>
            <person name="Zhou S."/>
        </authorList>
    </citation>
    <scope>NUCLEOTIDE SEQUENCE [LARGE SCALE GENOMIC DNA]</scope>
    <source>
        <strain evidence="12 13">GSS09</strain>
    </source>
</reference>
<dbReference type="InterPro" id="IPR007197">
    <property type="entry name" value="rSAM"/>
</dbReference>
<evidence type="ECO:0000259" key="11">
    <source>
        <dbReference type="PROSITE" id="PS51918"/>
    </source>
</evidence>
<dbReference type="PROSITE" id="PS01087">
    <property type="entry name" value="RADICAL_ACTIVATING"/>
    <property type="match status" value="1"/>
</dbReference>
<evidence type="ECO:0000256" key="4">
    <source>
        <dbReference type="ARBA" id="ARBA00022691"/>
    </source>
</evidence>
<organism evidence="12 13">
    <name type="scientific">Desulforamulus ferrireducens</name>
    <dbReference type="NCBI Taxonomy" id="1833852"/>
    <lineage>
        <taxon>Bacteria</taxon>
        <taxon>Bacillati</taxon>
        <taxon>Bacillota</taxon>
        <taxon>Clostridia</taxon>
        <taxon>Eubacteriales</taxon>
        <taxon>Peptococcaceae</taxon>
        <taxon>Desulforamulus</taxon>
    </lineage>
</organism>
<dbReference type="Pfam" id="PF00037">
    <property type="entry name" value="Fer4"/>
    <property type="match status" value="1"/>
</dbReference>
<comment type="cofactor">
    <cofactor evidence="1">
        <name>[4Fe-4S] cluster</name>
        <dbReference type="ChEBI" id="CHEBI:49883"/>
    </cofactor>
</comment>
<keyword evidence="3" id="KW-0004">4Fe-4S</keyword>
<dbReference type="KEGG" id="dfg:B0537_08330"/>
<accession>A0A1S6IWF4</accession>
<evidence type="ECO:0000256" key="2">
    <source>
        <dbReference type="ARBA" id="ARBA00009777"/>
    </source>
</evidence>
<dbReference type="NCBIfam" id="TIGR02494">
    <property type="entry name" value="PFLE_PFLC"/>
    <property type="match status" value="1"/>
</dbReference>
<keyword evidence="7" id="KW-0408">Iron</keyword>
<dbReference type="InterPro" id="IPR001989">
    <property type="entry name" value="Radical_activat_CS"/>
</dbReference>
<dbReference type="InterPro" id="IPR034457">
    <property type="entry name" value="Organic_radical-activating"/>
</dbReference>
<feature type="domain" description="Radical SAM core" evidence="11">
    <location>
        <begin position="15"/>
        <end position="300"/>
    </location>
</feature>
<comment type="similarity">
    <text evidence="2">Belongs to the organic radical-activating enzymes family.</text>
</comment>
<dbReference type="GO" id="GO:0043364">
    <property type="term" value="F:glycyl-radical enzyme activating activity"/>
    <property type="evidence" value="ECO:0007669"/>
    <property type="project" value="InterPro"/>
</dbReference>
<dbReference type="NCBIfam" id="NF043069">
    <property type="entry name" value="T4HPD_activ_SAM"/>
    <property type="match status" value="1"/>
</dbReference>
<dbReference type="Gene3D" id="3.80.30.10">
    <property type="entry name" value="pyruvate-formate lyase- activating enzyme"/>
    <property type="match status" value="1"/>
</dbReference>
<dbReference type="PROSITE" id="PS51379">
    <property type="entry name" value="4FE4S_FER_2"/>
    <property type="match status" value="2"/>
</dbReference>
<dbReference type="PROSITE" id="PS00198">
    <property type="entry name" value="4FE4S_FER_1"/>
    <property type="match status" value="1"/>
</dbReference>
<dbReference type="SFLD" id="SFLDG01118">
    <property type="entry name" value="activating_enzymes__group_2"/>
    <property type="match status" value="1"/>
</dbReference>
<dbReference type="InterPro" id="IPR012839">
    <property type="entry name" value="Organic_radical_activase"/>
</dbReference>
<evidence type="ECO:0000256" key="8">
    <source>
        <dbReference type="ARBA" id="ARBA00023014"/>
    </source>
</evidence>
<gene>
    <name evidence="12" type="ORF">B0537_08330</name>
</gene>
<feature type="domain" description="4Fe-4S ferredoxin-type" evidence="10">
    <location>
        <begin position="80"/>
        <end position="104"/>
    </location>
</feature>
<dbReference type="InterPro" id="IPR058240">
    <property type="entry name" value="rSAM_sf"/>
</dbReference>
<sequence>MTKATIFNIQKYCVHDGPGIRTTVFFKGCPLRCAWCHNPESQHFQRELLYNPGQCTLCGQCQRQCEHGAITINQGSLKQDHSKCQACGKCLDYCLTDAREIAGQTYSLSEIIKEIEKDRPFYEESGGGVTLSGGEPLCQIDFVTELVKSCQDMGISVAVDTCGHVPFSYFENILAEVDLFLYDLKLMDPELHRQYTGVDNKLILENLQKLSARGGNIWLRLPLIEGVNMNREHINQVISFTRDLNISLVNLLPYHDIHRAKYSRLARPYAHHLMTTPSEEKIEEIKSLLETHQFKVKIGG</sequence>
<evidence type="ECO:0000256" key="7">
    <source>
        <dbReference type="ARBA" id="ARBA00023004"/>
    </source>
</evidence>
<keyword evidence="4" id="KW-0949">S-adenosyl-L-methionine</keyword>
<dbReference type="PROSITE" id="PS51918">
    <property type="entry name" value="RADICAL_SAM"/>
    <property type="match status" value="1"/>
</dbReference>
<proteinExistence type="inferred from homology"/>
<dbReference type="SFLD" id="SFLDG01066">
    <property type="entry name" value="organic_radical-activating_enz"/>
    <property type="match status" value="1"/>
</dbReference>
<protein>
    <submittedName>
        <fullName evidence="12">Radical SAM protein</fullName>
    </submittedName>
</protein>
<dbReference type="STRING" id="1833852.B0537_08330"/>